<feature type="region of interest" description="Disordered" evidence="13">
    <location>
        <begin position="566"/>
        <end position="637"/>
    </location>
</feature>
<dbReference type="Pfam" id="PF00059">
    <property type="entry name" value="Lectin_C"/>
    <property type="match status" value="1"/>
</dbReference>
<evidence type="ECO:0000256" key="7">
    <source>
        <dbReference type="ARBA" id="ARBA00022737"/>
    </source>
</evidence>
<dbReference type="InterPro" id="IPR001881">
    <property type="entry name" value="EGF-like_Ca-bd_dom"/>
</dbReference>
<evidence type="ECO:0000256" key="15">
    <source>
        <dbReference type="SAM" id="SignalP"/>
    </source>
</evidence>
<evidence type="ECO:0000256" key="3">
    <source>
        <dbReference type="ARBA" id="ARBA00022553"/>
    </source>
</evidence>
<feature type="transmembrane region" description="Helical" evidence="14">
    <location>
        <begin position="643"/>
        <end position="667"/>
    </location>
</feature>
<dbReference type="SMART" id="SM00181">
    <property type="entry name" value="EGF"/>
    <property type="match status" value="5"/>
</dbReference>
<evidence type="ECO:0000256" key="14">
    <source>
        <dbReference type="SAM" id="Phobius"/>
    </source>
</evidence>
<dbReference type="OMA" id="CYRWVLP"/>
<dbReference type="CTD" id="57124"/>
<dbReference type="Proteomes" id="UP000265020">
    <property type="component" value="Unassembled WGS sequence"/>
</dbReference>
<evidence type="ECO:0000256" key="8">
    <source>
        <dbReference type="ARBA" id="ARBA00022989"/>
    </source>
</evidence>
<keyword evidence="7" id="KW-0677">Repeat</keyword>
<evidence type="ECO:0000313" key="19">
    <source>
        <dbReference type="Proteomes" id="UP000265020"/>
    </source>
</evidence>
<dbReference type="GeneTree" id="ENSGT00940000156996"/>
<dbReference type="InterPro" id="IPR018097">
    <property type="entry name" value="EGF_Ca-bd_CS"/>
</dbReference>
<evidence type="ECO:0000256" key="6">
    <source>
        <dbReference type="ARBA" id="ARBA00022734"/>
    </source>
</evidence>
<dbReference type="CDD" id="cd00054">
    <property type="entry name" value="EGF_CA"/>
    <property type="match status" value="3"/>
</dbReference>
<evidence type="ECO:0000256" key="4">
    <source>
        <dbReference type="ARBA" id="ARBA00022692"/>
    </source>
</evidence>
<dbReference type="PROSITE" id="PS50041">
    <property type="entry name" value="C_TYPE_LECTIN_2"/>
    <property type="match status" value="1"/>
</dbReference>
<dbReference type="InterPro" id="IPR026823">
    <property type="entry name" value="cEGF"/>
</dbReference>
<feature type="compositionally biased region" description="Polar residues" evidence="13">
    <location>
        <begin position="566"/>
        <end position="581"/>
    </location>
</feature>
<dbReference type="InterPro" id="IPR016186">
    <property type="entry name" value="C-type_lectin-like/link_sf"/>
</dbReference>
<dbReference type="GO" id="GO:0031012">
    <property type="term" value="C:extracellular matrix"/>
    <property type="evidence" value="ECO:0007669"/>
    <property type="project" value="TreeGrafter"/>
</dbReference>
<protein>
    <submittedName>
        <fullName evidence="18">CD248 molecule</fullName>
    </submittedName>
</protein>
<dbReference type="Pfam" id="PF07645">
    <property type="entry name" value="EGF_CA"/>
    <property type="match status" value="2"/>
</dbReference>
<comment type="subcellular location">
    <subcellularLocation>
        <location evidence="1">Membrane</location>
        <topology evidence="1">Single-pass type I membrane protein</topology>
    </subcellularLocation>
</comment>
<dbReference type="GeneID" id="107084213"/>
<feature type="domain" description="C-type lectin" evidence="17">
    <location>
        <begin position="52"/>
        <end position="182"/>
    </location>
</feature>
<keyword evidence="5 15" id="KW-0732">Signal</keyword>
<dbReference type="InterPro" id="IPR016187">
    <property type="entry name" value="CTDL_fold"/>
</dbReference>
<evidence type="ECO:0000259" key="16">
    <source>
        <dbReference type="PROSITE" id="PS50026"/>
    </source>
</evidence>
<dbReference type="Pfam" id="PF12662">
    <property type="entry name" value="cEGF"/>
    <property type="match status" value="1"/>
</dbReference>
<evidence type="ECO:0000256" key="9">
    <source>
        <dbReference type="ARBA" id="ARBA00023136"/>
    </source>
</evidence>
<dbReference type="PROSITE" id="PS01186">
    <property type="entry name" value="EGF_2"/>
    <property type="match status" value="1"/>
</dbReference>
<dbReference type="GO" id="GO:0005509">
    <property type="term" value="F:calcium ion binding"/>
    <property type="evidence" value="ECO:0007669"/>
    <property type="project" value="InterPro"/>
</dbReference>
<keyword evidence="3" id="KW-0597">Phosphoprotein</keyword>
<dbReference type="Gene3D" id="2.10.25.10">
    <property type="entry name" value="Laminin"/>
    <property type="match status" value="5"/>
</dbReference>
<dbReference type="InterPro" id="IPR051505">
    <property type="entry name" value="C-type_lectin_domain"/>
</dbReference>
<dbReference type="GO" id="GO:0009897">
    <property type="term" value="C:external side of plasma membrane"/>
    <property type="evidence" value="ECO:0007669"/>
    <property type="project" value="TreeGrafter"/>
</dbReference>
<proteinExistence type="predicted"/>
<evidence type="ECO:0000256" key="5">
    <source>
        <dbReference type="ARBA" id="ARBA00022729"/>
    </source>
</evidence>
<keyword evidence="6" id="KW-0430">Lectin</keyword>
<feature type="domain" description="EGF-like" evidence="16">
    <location>
        <begin position="457"/>
        <end position="495"/>
    </location>
</feature>
<comment type="caution">
    <text evidence="12">Lacks conserved residue(s) required for the propagation of feature annotation.</text>
</comment>
<dbReference type="AlphaFoldDB" id="A0A3Q2E8R9"/>
<dbReference type="SUPFAM" id="SSF56436">
    <property type="entry name" value="C-type lectin-like"/>
    <property type="match status" value="1"/>
</dbReference>
<keyword evidence="11" id="KW-0325">Glycoprotein</keyword>
<dbReference type="PANTHER" id="PTHR14789:SF4">
    <property type="entry name" value="ENDOSIALIN"/>
    <property type="match status" value="1"/>
</dbReference>
<dbReference type="GO" id="GO:0016477">
    <property type="term" value="P:cell migration"/>
    <property type="evidence" value="ECO:0007669"/>
    <property type="project" value="TreeGrafter"/>
</dbReference>
<evidence type="ECO:0000256" key="13">
    <source>
        <dbReference type="SAM" id="MobiDB-lite"/>
    </source>
</evidence>
<dbReference type="InterPro" id="IPR009030">
    <property type="entry name" value="Growth_fac_rcpt_cys_sf"/>
</dbReference>
<dbReference type="InterPro" id="IPR000742">
    <property type="entry name" value="EGF"/>
</dbReference>
<dbReference type="GO" id="GO:1990430">
    <property type="term" value="F:extracellular matrix protein binding"/>
    <property type="evidence" value="ECO:0007669"/>
    <property type="project" value="TreeGrafter"/>
</dbReference>
<organism evidence="18 19">
    <name type="scientific">Cyprinodon variegatus</name>
    <name type="common">Sheepshead minnow</name>
    <dbReference type="NCBI Taxonomy" id="28743"/>
    <lineage>
        <taxon>Eukaryota</taxon>
        <taxon>Metazoa</taxon>
        <taxon>Chordata</taxon>
        <taxon>Craniata</taxon>
        <taxon>Vertebrata</taxon>
        <taxon>Euteleostomi</taxon>
        <taxon>Actinopterygii</taxon>
        <taxon>Neopterygii</taxon>
        <taxon>Teleostei</taxon>
        <taxon>Neoteleostei</taxon>
        <taxon>Acanthomorphata</taxon>
        <taxon>Ovalentaria</taxon>
        <taxon>Atherinomorphae</taxon>
        <taxon>Cyprinodontiformes</taxon>
        <taxon>Cyprinodontidae</taxon>
        <taxon>Cyprinodon</taxon>
    </lineage>
</organism>
<keyword evidence="8 14" id="KW-1133">Transmembrane helix</keyword>
<feature type="chain" id="PRO_5018556455" evidence="15">
    <location>
        <begin position="32"/>
        <end position="700"/>
    </location>
</feature>
<dbReference type="SUPFAM" id="SSF57196">
    <property type="entry name" value="EGF/Laminin"/>
    <property type="match status" value="2"/>
</dbReference>
<dbReference type="Gene3D" id="3.10.100.10">
    <property type="entry name" value="Mannose-Binding Protein A, subunit A"/>
    <property type="match status" value="1"/>
</dbReference>
<feature type="compositionally biased region" description="Polar residues" evidence="13">
    <location>
        <begin position="622"/>
        <end position="634"/>
    </location>
</feature>
<dbReference type="Ensembl" id="ENSCVAT00000030285.1">
    <property type="protein sequence ID" value="ENSCVAP00000027974.1"/>
    <property type="gene ID" value="ENSCVAG00000014702.1"/>
</dbReference>
<dbReference type="InterPro" id="IPR049883">
    <property type="entry name" value="NOTCH1_EGF-like"/>
</dbReference>
<dbReference type="SMART" id="SM00034">
    <property type="entry name" value="CLECT"/>
    <property type="match status" value="1"/>
</dbReference>
<dbReference type="SMART" id="SM00179">
    <property type="entry name" value="EGF_CA"/>
    <property type="match status" value="4"/>
</dbReference>
<accession>A0A3Q2E8R9</accession>
<dbReference type="FunFam" id="2.10.25.10:FF:000005">
    <property type="entry name" value="Fibrillin 2"/>
    <property type="match status" value="1"/>
</dbReference>
<evidence type="ECO:0000313" key="18">
    <source>
        <dbReference type="Ensembl" id="ENSCVAP00000027974.1"/>
    </source>
</evidence>
<dbReference type="KEGG" id="cvg:107084213"/>
<reference evidence="18" key="1">
    <citation type="submission" date="2025-08" db="UniProtKB">
        <authorList>
            <consortium name="Ensembl"/>
        </authorList>
    </citation>
    <scope>IDENTIFICATION</scope>
</reference>
<dbReference type="SUPFAM" id="SSF57184">
    <property type="entry name" value="Growth factor receptor domain"/>
    <property type="match status" value="1"/>
</dbReference>
<keyword evidence="9 14" id="KW-0472">Membrane</keyword>
<dbReference type="PROSITE" id="PS00010">
    <property type="entry name" value="ASX_HYDROXYL"/>
    <property type="match status" value="2"/>
</dbReference>
<keyword evidence="10" id="KW-1015">Disulfide bond</keyword>
<evidence type="ECO:0000259" key="17">
    <source>
        <dbReference type="PROSITE" id="PS50041"/>
    </source>
</evidence>
<dbReference type="RefSeq" id="XP_015229423.1">
    <property type="nucleotide sequence ID" value="XM_015373937.1"/>
</dbReference>
<dbReference type="OrthoDB" id="10045365at2759"/>
<keyword evidence="2 12" id="KW-0245">EGF-like domain</keyword>
<dbReference type="InterPro" id="IPR000152">
    <property type="entry name" value="EGF-type_Asp/Asn_hydroxyl_site"/>
</dbReference>
<sequence>MFDIRRSSSRSMSLWCFLSLLTLCLAPGSQGQSVREQTAAESQLGESDAICHQRGCHAVFFQKKNFREARQTCMDGNGTLVTMQTQEAAGFVHKLLSSAGVQGSGTLRLWIGLHRAPRQCSSTKPLRGFTWVAGNQDGSFTNWNRKIMPNTCAVHRCVAMTVHTSENGGESGENFRWIEGPCLLKLDGFICQYTYRGMCPPVEDEGWGPAVYETPFHFKSTQLTHLPYGSVVDLSCPPESSELGAPSRESMLCIERDDGRVSWSKDPPFCSPSATKPYQDWCSNNHNCEQHCQSTHNYYYCYCSDGYTLDKDGTSCIPDKWSQTNSPVLSDSAFATEQPHVNRICVDMGCEYDCSITARNTRCTCPPGYQIASDGRKCLDVDECRQGPCPQLCVNTPGTFHCTCFPGYQPDSSDECVDIDECRDEGTCEFACENVEGSYLCLCNPGFESNSNGECIDLDECQHSTCDQHCINLHGSFKCDCDSGFELKEDGITCQPSSYDGEYSTMTPDPSLYDDPDFYWATQDPYFKGDGNFNIDSLTDAPQVLTPDMAHQSDNHLSQWEESLPEQYQTVPSPTQITRTGNHIDDDVHPGGGENNNRMTPKKADISPSETEEAETPKIESTDQTNTTADSSSGGKRKHDKSWLLVALLVPLCVFLVVMLALGIVYLTSCAVDKSLSFADCYRWVLPATPPERREGKTHA</sequence>
<dbReference type="GO" id="GO:0030246">
    <property type="term" value="F:carbohydrate binding"/>
    <property type="evidence" value="ECO:0007669"/>
    <property type="project" value="UniProtKB-KW"/>
</dbReference>
<evidence type="ECO:0000256" key="1">
    <source>
        <dbReference type="ARBA" id="ARBA00004479"/>
    </source>
</evidence>
<name>A0A3Q2E8R9_CYPVA</name>
<reference evidence="18" key="2">
    <citation type="submission" date="2025-09" db="UniProtKB">
        <authorList>
            <consortium name="Ensembl"/>
        </authorList>
    </citation>
    <scope>IDENTIFICATION</scope>
</reference>
<dbReference type="PROSITE" id="PS50026">
    <property type="entry name" value="EGF_3"/>
    <property type="match status" value="2"/>
</dbReference>
<evidence type="ECO:0000256" key="2">
    <source>
        <dbReference type="ARBA" id="ARBA00022536"/>
    </source>
</evidence>
<dbReference type="InterPro" id="IPR001304">
    <property type="entry name" value="C-type_lectin-like"/>
</dbReference>
<evidence type="ECO:0000256" key="12">
    <source>
        <dbReference type="PROSITE-ProRule" id="PRU00076"/>
    </source>
</evidence>
<feature type="signal peptide" evidence="15">
    <location>
        <begin position="1"/>
        <end position="31"/>
    </location>
</feature>
<dbReference type="PANTHER" id="PTHR14789">
    <property type="entry name" value="CHONDROLECTIN VARIANT CHODLFDELTAE"/>
    <property type="match status" value="1"/>
</dbReference>
<keyword evidence="4 14" id="KW-0812">Transmembrane</keyword>
<dbReference type="GO" id="GO:0050840">
    <property type="term" value="F:extracellular matrix binding"/>
    <property type="evidence" value="ECO:0007669"/>
    <property type="project" value="TreeGrafter"/>
</dbReference>
<feature type="domain" description="EGF-like" evidence="16">
    <location>
        <begin position="380"/>
        <end position="414"/>
    </location>
</feature>
<dbReference type="PROSITE" id="PS01187">
    <property type="entry name" value="EGF_CA"/>
    <property type="match status" value="2"/>
</dbReference>
<keyword evidence="19" id="KW-1185">Reference proteome</keyword>
<evidence type="ECO:0000256" key="11">
    <source>
        <dbReference type="ARBA" id="ARBA00023180"/>
    </source>
</evidence>
<evidence type="ECO:0000256" key="10">
    <source>
        <dbReference type="ARBA" id="ARBA00023157"/>
    </source>
</evidence>
<dbReference type="STRING" id="28743.ENSCVAP00000027974"/>